<reference evidence="1" key="1">
    <citation type="submission" date="2017-01" db="EMBL/GenBank/DDBJ databases">
        <title>A deep insight into the sialotranscriptome of adult male and female Cluex tarsalis mosquitoes.</title>
        <authorList>
            <person name="Ribeiro J.M."/>
            <person name="Moreira F."/>
            <person name="Bernard K.A."/>
            <person name="Calvo E."/>
        </authorList>
    </citation>
    <scope>NUCLEOTIDE SEQUENCE</scope>
    <source>
        <strain evidence="1">Kern County</strain>
        <tissue evidence="1">Salivary glands</tissue>
    </source>
</reference>
<dbReference type="AlphaFoldDB" id="A0A1Q3G006"/>
<evidence type="ECO:0000313" key="1">
    <source>
        <dbReference type="EMBL" id="JAV33148.1"/>
    </source>
</evidence>
<name>A0A1Q3G006_CULTA</name>
<organism evidence="1">
    <name type="scientific">Culex tarsalis</name>
    <name type="common">Encephalitis mosquito</name>
    <dbReference type="NCBI Taxonomy" id="7177"/>
    <lineage>
        <taxon>Eukaryota</taxon>
        <taxon>Metazoa</taxon>
        <taxon>Ecdysozoa</taxon>
        <taxon>Arthropoda</taxon>
        <taxon>Hexapoda</taxon>
        <taxon>Insecta</taxon>
        <taxon>Pterygota</taxon>
        <taxon>Neoptera</taxon>
        <taxon>Endopterygota</taxon>
        <taxon>Diptera</taxon>
        <taxon>Nematocera</taxon>
        <taxon>Culicoidea</taxon>
        <taxon>Culicidae</taxon>
        <taxon>Culicinae</taxon>
        <taxon>Culicini</taxon>
        <taxon>Culex</taxon>
        <taxon>Culex</taxon>
    </lineage>
</organism>
<dbReference type="EMBL" id="GFDL01001897">
    <property type="protein sequence ID" value="JAV33148.1"/>
    <property type="molecule type" value="Transcribed_RNA"/>
</dbReference>
<proteinExistence type="predicted"/>
<protein>
    <submittedName>
        <fullName evidence="1">Uncharacterized protein</fullName>
    </submittedName>
</protein>
<accession>A0A1Q3G006</accession>
<sequence>MWPSRRFRPLPPQPVLVDSETLAKSPHKIRFNLFHRRSKDIVCPAKKPASDGKDDRCREENRPKVNLFPQISLNDVRGKELENVLDFTYGSDWKEASTFTATVSWMNLGQIPEVRDADATKQYSERFRRQTGKVEPFDLPTSEVNLSKWYRKSEGLTK</sequence>